<name>A0A0V0Q7B8_PSEPJ</name>
<keyword evidence="6 9" id="KW-1133">Transmembrane helix</keyword>
<dbReference type="FunCoup" id="A0A0V0Q7B8">
    <property type="interactions" value="1"/>
</dbReference>
<evidence type="ECO:0000256" key="7">
    <source>
        <dbReference type="ARBA" id="ARBA00023136"/>
    </source>
</evidence>
<dbReference type="EMBL" id="LDAU01000272">
    <property type="protein sequence ID" value="KRW98125.1"/>
    <property type="molecule type" value="Genomic_DNA"/>
</dbReference>
<evidence type="ECO:0000256" key="4">
    <source>
        <dbReference type="ARBA" id="ARBA00022741"/>
    </source>
</evidence>
<dbReference type="InterPro" id="IPR050352">
    <property type="entry name" value="ABCG_transporters"/>
</dbReference>
<keyword evidence="12" id="KW-1185">Reference proteome</keyword>
<dbReference type="GO" id="GO:0016887">
    <property type="term" value="F:ATP hydrolysis activity"/>
    <property type="evidence" value="ECO:0007669"/>
    <property type="project" value="InterPro"/>
</dbReference>
<feature type="domain" description="ABC transporter" evidence="10">
    <location>
        <begin position="70"/>
        <end position="324"/>
    </location>
</feature>
<sequence>MSQTDNKQIDKANFQQEEYQNIEQQQDGQINYKQENDQKDGKNPMNIKIPKINDIKQQQQISKNENNIDISFRNITYKVEIEKKNQKTGKPEKQNRVILDNLSGVCKAGEITAIMGASGAGKTSLLNILCKRIVNGNKIKLEGKIQANYFQYHYDNFNDFASYIMQDDRLIDTLTVKETLMFAAKLKIQGEKQQQEVVNHIIRYLKLDKCQDNIIGGRTIKGISGGERKRVSIAIELVNDPQVMFLDEPTSGLDSFTAFLVINQLKQMAREHNRTIVFTIHQPSSDIWTLFDRFMLLVRGKFIYQGNGGQSVIDHFSKLNLHCPIDSNPADFLMSICHKENKANVENYPKYFENYDRNLKHLLRARAGQTIILSILISLLYYQLPDGQDDPNNIQQIQDFAGFLFIQTVVFVMMSMLPVILTFPQERGVFLKEENSKMYTIGAYFVGRTIIEIPFLIVFPIIQSIIQFYMVGLTQTAGIFFKYLLANIFIGFCGNSMGILIGSLFSDPKIASAMMPLIMLPLMQFSGLFGNRNDMWDGLSWIEYLSPFKYGFDAQMHNEFQESYFQPNPIEAFDLNIGYWWSCILLVLMFILYRFISFVSMNLLKSRLQ</sequence>
<dbReference type="OrthoDB" id="184675at2759"/>
<dbReference type="Pfam" id="PF00005">
    <property type="entry name" value="ABC_tran"/>
    <property type="match status" value="1"/>
</dbReference>
<evidence type="ECO:0000313" key="12">
    <source>
        <dbReference type="Proteomes" id="UP000054937"/>
    </source>
</evidence>
<dbReference type="SUPFAM" id="SSF52540">
    <property type="entry name" value="P-loop containing nucleoside triphosphate hydrolases"/>
    <property type="match status" value="1"/>
</dbReference>
<evidence type="ECO:0000256" key="3">
    <source>
        <dbReference type="ARBA" id="ARBA00022692"/>
    </source>
</evidence>
<dbReference type="Pfam" id="PF01061">
    <property type="entry name" value="ABC2_membrane"/>
    <property type="match status" value="1"/>
</dbReference>
<dbReference type="Gene3D" id="3.40.50.300">
    <property type="entry name" value="P-loop containing nucleotide triphosphate hydrolases"/>
    <property type="match status" value="1"/>
</dbReference>
<dbReference type="InterPro" id="IPR003439">
    <property type="entry name" value="ABC_transporter-like_ATP-bd"/>
</dbReference>
<organism evidence="11 12">
    <name type="scientific">Pseudocohnilembus persalinus</name>
    <name type="common">Ciliate</name>
    <dbReference type="NCBI Taxonomy" id="266149"/>
    <lineage>
        <taxon>Eukaryota</taxon>
        <taxon>Sar</taxon>
        <taxon>Alveolata</taxon>
        <taxon>Ciliophora</taxon>
        <taxon>Intramacronucleata</taxon>
        <taxon>Oligohymenophorea</taxon>
        <taxon>Scuticociliatia</taxon>
        <taxon>Philasterida</taxon>
        <taxon>Pseudocohnilembidae</taxon>
        <taxon>Pseudocohnilembus</taxon>
    </lineage>
</organism>
<evidence type="ECO:0000256" key="2">
    <source>
        <dbReference type="ARBA" id="ARBA00022448"/>
    </source>
</evidence>
<feature type="region of interest" description="Disordered" evidence="8">
    <location>
        <begin position="1"/>
        <end position="46"/>
    </location>
</feature>
<feature type="transmembrane region" description="Helical" evidence="9">
    <location>
        <begin position="512"/>
        <end position="530"/>
    </location>
</feature>
<dbReference type="CDD" id="cd03213">
    <property type="entry name" value="ABCG_EPDR"/>
    <property type="match status" value="1"/>
</dbReference>
<dbReference type="SMART" id="SM00382">
    <property type="entry name" value="AAA"/>
    <property type="match status" value="1"/>
</dbReference>
<feature type="transmembrane region" description="Helical" evidence="9">
    <location>
        <begin position="579"/>
        <end position="604"/>
    </location>
</feature>
<dbReference type="InterPro" id="IPR013525">
    <property type="entry name" value="ABC2_TM"/>
</dbReference>
<keyword evidence="4" id="KW-0547">Nucleotide-binding</keyword>
<dbReference type="GO" id="GO:0140359">
    <property type="term" value="F:ABC-type transporter activity"/>
    <property type="evidence" value="ECO:0007669"/>
    <property type="project" value="InterPro"/>
</dbReference>
<dbReference type="InterPro" id="IPR003593">
    <property type="entry name" value="AAA+_ATPase"/>
</dbReference>
<evidence type="ECO:0000256" key="8">
    <source>
        <dbReference type="SAM" id="MobiDB-lite"/>
    </source>
</evidence>
<dbReference type="InterPro" id="IPR017871">
    <property type="entry name" value="ABC_transporter-like_CS"/>
</dbReference>
<evidence type="ECO:0000256" key="1">
    <source>
        <dbReference type="ARBA" id="ARBA00004141"/>
    </source>
</evidence>
<comment type="caution">
    <text evidence="11">The sequence shown here is derived from an EMBL/GenBank/DDBJ whole genome shotgun (WGS) entry which is preliminary data.</text>
</comment>
<dbReference type="Pfam" id="PF19055">
    <property type="entry name" value="ABC2_membrane_7"/>
    <property type="match status" value="1"/>
</dbReference>
<dbReference type="OMA" id="WMFFAIS"/>
<dbReference type="PROSITE" id="PS50893">
    <property type="entry name" value="ABC_TRANSPORTER_2"/>
    <property type="match status" value="1"/>
</dbReference>
<dbReference type="InterPro" id="IPR043926">
    <property type="entry name" value="ABCG_dom"/>
</dbReference>
<feature type="transmembrane region" description="Helical" evidence="9">
    <location>
        <begin position="445"/>
        <end position="471"/>
    </location>
</feature>
<dbReference type="PANTHER" id="PTHR48041">
    <property type="entry name" value="ABC TRANSPORTER G FAMILY MEMBER 28"/>
    <property type="match status" value="1"/>
</dbReference>
<gene>
    <name evidence="11" type="ORF">PPERSA_11558</name>
</gene>
<keyword evidence="7 9" id="KW-0472">Membrane</keyword>
<evidence type="ECO:0000256" key="5">
    <source>
        <dbReference type="ARBA" id="ARBA00022840"/>
    </source>
</evidence>
<evidence type="ECO:0000313" key="11">
    <source>
        <dbReference type="EMBL" id="KRW98125.1"/>
    </source>
</evidence>
<dbReference type="GO" id="GO:0005524">
    <property type="term" value="F:ATP binding"/>
    <property type="evidence" value="ECO:0007669"/>
    <property type="project" value="UniProtKB-KW"/>
</dbReference>
<feature type="transmembrane region" description="Helical" evidence="9">
    <location>
        <begin position="367"/>
        <end position="384"/>
    </location>
</feature>
<proteinExistence type="predicted"/>
<protein>
    <submittedName>
        <fullName evidence="11">p-loop containing nucleoside triphosphate hydrolase</fullName>
    </submittedName>
</protein>
<dbReference type="PANTHER" id="PTHR48041:SF139">
    <property type="entry name" value="PROTEIN SCARLET"/>
    <property type="match status" value="1"/>
</dbReference>
<dbReference type="GO" id="GO:0016020">
    <property type="term" value="C:membrane"/>
    <property type="evidence" value="ECO:0007669"/>
    <property type="project" value="UniProtKB-SubCell"/>
</dbReference>
<dbReference type="InterPro" id="IPR027417">
    <property type="entry name" value="P-loop_NTPase"/>
</dbReference>
<dbReference type="AlphaFoldDB" id="A0A0V0Q7B8"/>
<accession>A0A0V0Q7B8</accession>
<dbReference type="InParanoid" id="A0A0V0Q7B8"/>
<keyword evidence="3 9" id="KW-0812">Transmembrane</keyword>
<feature type="compositionally biased region" description="Low complexity" evidence="8">
    <location>
        <begin position="15"/>
        <end position="26"/>
    </location>
</feature>
<keyword evidence="11" id="KW-0378">Hydrolase</keyword>
<evidence type="ECO:0000256" key="9">
    <source>
        <dbReference type="SAM" id="Phobius"/>
    </source>
</evidence>
<reference evidence="11 12" key="1">
    <citation type="journal article" date="2015" name="Sci. Rep.">
        <title>Genome of the facultative scuticociliatosis pathogen Pseudocohnilembus persalinus provides insight into its virulence through horizontal gene transfer.</title>
        <authorList>
            <person name="Xiong J."/>
            <person name="Wang G."/>
            <person name="Cheng J."/>
            <person name="Tian M."/>
            <person name="Pan X."/>
            <person name="Warren A."/>
            <person name="Jiang C."/>
            <person name="Yuan D."/>
            <person name="Miao W."/>
        </authorList>
    </citation>
    <scope>NUCLEOTIDE SEQUENCE [LARGE SCALE GENOMIC DNA]</scope>
    <source>
        <strain evidence="11">36N120E</strain>
    </source>
</reference>
<keyword evidence="2" id="KW-0813">Transport</keyword>
<comment type="subcellular location">
    <subcellularLocation>
        <location evidence="1">Membrane</location>
        <topology evidence="1">Multi-pass membrane protein</topology>
    </subcellularLocation>
</comment>
<feature type="transmembrane region" description="Helical" evidence="9">
    <location>
        <begin position="404"/>
        <end position="424"/>
    </location>
</feature>
<dbReference type="PROSITE" id="PS00211">
    <property type="entry name" value="ABC_TRANSPORTER_1"/>
    <property type="match status" value="1"/>
</dbReference>
<evidence type="ECO:0000256" key="6">
    <source>
        <dbReference type="ARBA" id="ARBA00022989"/>
    </source>
</evidence>
<evidence type="ECO:0000259" key="10">
    <source>
        <dbReference type="PROSITE" id="PS50893"/>
    </source>
</evidence>
<keyword evidence="5" id="KW-0067">ATP-binding</keyword>
<feature type="transmembrane region" description="Helical" evidence="9">
    <location>
        <begin position="483"/>
        <end position="505"/>
    </location>
</feature>
<dbReference type="Proteomes" id="UP000054937">
    <property type="component" value="Unassembled WGS sequence"/>
</dbReference>